<keyword evidence="2" id="KW-1185">Reference proteome</keyword>
<comment type="caution">
    <text evidence="1">The sequence shown here is derived from an EMBL/GenBank/DDBJ whole genome shotgun (WGS) entry which is preliminary data.</text>
</comment>
<sequence>MKKYIFYCFLFFASCSEDLVEENSLALYLQNREVVLDNVIACAASNETDDLVSVFLYPRPGASNIQYFEATSDRIDKNNFESYTPLVAPLSDVFNGFLQKFDVAIDQEKWVIVSFEEDGAVHLSNPIRIKNRTKPTEYSTTNITVEQNSSNPLIMWEDGSYDDTRIYFQVVTDADNNLISGTYTLDRFFRFYVLDNVVLNITPGAPTALQSNTPYGVTLLAVSEDNWVNLFAVTGFTP</sequence>
<organism evidence="1 2">
    <name type="scientific">Maribacter chungangensis</name>
    <dbReference type="NCBI Taxonomy" id="1069117"/>
    <lineage>
        <taxon>Bacteria</taxon>
        <taxon>Pseudomonadati</taxon>
        <taxon>Bacteroidota</taxon>
        <taxon>Flavobacteriia</taxon>
        <taxon>Flavobacteriales</taxon>
        <taxon>Flavobacteriaceae</taxon>
        <taxon>Maribacter</taxon>
    </lineage>
</organism>
<name>A0ABW3B693_9FLAO</name>
<accession>A0ABW3B693</accession>
<proteinExistence type="predicted"/>
<evidence type="ECO:0000313" key="1">
    <source>
        <dbReference type="EMBL" id="MFD0798827.1"/>
    </source>
</evidence>
<dbReference type="PROSITE" id="PS51257">
    <property type="entry name" value="PROKAR_LIPOPROTEIN"/>
    <property type="match status" value="1"/>
</dbReference>
<dbReference type="Proteomes" id="UP001597012">
    <property type="component" value="Unassembled WGS sequence"/>
</dbReference>
<gene>
    <name evidence="1" type="ORF">ACFQZJ_15255</name>
</gene>
<reference evidence="2" key="1">
    <citation type="journal article" date="2019" name="Int. J. Syst. Evol. Microbiol.">
        <title>The Global Catalogue of Microorganisms (GCM) 10K type strain sequencing project: providing services to taxonomists for standard genome sequencing and annotation.</title>
        <authorList>
            <consortium name="The Broad Institute Genomics Platform"/>
            <consortium name="The Broad Institute Genome Sequencing Center for Infectious Disease"/>
            <person name="Wu L."/>
            <person name="Ma J."/>
        </authorList>
    </citation>
    <scope>NUCLEOTIDE SEQUENCE [LARGE SCALE GENOMIC DNA]</scope>
    <source>
        <strain evidence="2">CCUG 61948</strain>
    </source>
</reference>
<evidence type="ECO:0008006" key="3">
    <source>
        <dbReference type="Google" id="ProtNLM"/>
    </source>
</evidence>
<evidence type="ECO:0000313" key="2">
    <source>
        <dbReference type="Proteomes" id="UP001597012"/>
    </source>
</evidence>
<dbReference type="EMBL" id="JBHTHY010000014">
    <property type="protein sequence ID" value="MFD0798827.1"/>
    <property type="molecule type" value="Genomic_DNA"/>
</dbReference>
<dbReference type="RefSeq" id="WP_379935734.1">
    <property type="nucleotide sequence ID" value="NZ_JBHTHY010000014.1"/>
</dbReference>
<protein>
    <recommendedName>
        <fullName evidence="3">DUF4249 family protein</fullName>
    </recommendedName>
</protein>